<dbReference type="InterPro" id="IPR036374">
    <property type="entry name" value="OxRdtase_Mopterin-bd_sf"/>
</dbReference>
<dbReference type="InterPro" id="IPR000572">
    <property type="entry name" value="OxRdtase_Mopterin-bd_dom"/>
</dbReference>
<protein>
    <submittedName>
        <fullName evidence="3">Molybdopterin-dependent oxidoreductase</fullName>
    </submittedName>
</protein>
<gene>
    <name evidence="3" type="ORF">RE476_01820</name>
</gene>
<dbReference type="PANTHER" id="PTHR43032">
    <property type="entry name" value="PROTEIN-METHIONINE-SULFOXIDE REDUCTASE"/>
    <property type="match status" value="1"/>
</dbReference>
<dbReference type="Proteomes" id="UP001183006">
    <property type="component" value="Chromosome"/>
</dbReference>
<dbReference type="Pfam" id="PF00174">
    <property type="entry name" value="Oxidored_molyb"/>
    <property type="match status" value="1"/>
</dbReference>
<dbReference type="KEGG" id="mmav:RE476_01820"/>
<dbReference type="SUPFAM" id="SSF56524">
    <property type="entry name" value="Oxidoreductase molybdopterin-binding domain"/>
    <property type="match status" value="1"/>
</dbReference>
<evidence type="ECO:0000313" key="3">
    <source>
        <dbReference type="EMBL" id="WMW22582.1"/>
    </source>
</evidence>
<dbReference type="PROSITE" id="PS51257">
    <property type="entry name" value="PROKAR_LIPOPROTEIN"/>
    <property type="match status" value="1"/>
</dbReference>
<dbReference type="AlphaFoldDB" id="A0AA51UI74"/>
<evidence type="ECO:0000256" key="1">
    <source>
        <dbReference type="SAM" id="Phobius"/>
    </source>
</evidence>
<evidence type="ECO:0000313" key="4">
    <source>
        <dbReference type="Proteomes" id="UP001183006"/>
    </source>
</evidence>
<proteinExistence type="predicted"/>
<keyword evidence="1" id="KW-0812">Transmembrane</keyword>
<name>A0AA51UI74_9EURY</name>
<feature type="transmembrane region" description="Helical" evidence="1">
    <location>
        <begin position="9"/>
        <end position="29"/>
    </location>
</feature>
<keyword evidence="1" id="KW-1133">Transmembrane helix</keyword>
<dbReference type="PANTHER" id="PTHR43032:SF2">
    <property type="entry name" value="BLL0505 PROTEIN"/>
    <property type="match status" value="1"/>
</dbReference>
<accession>A0AA51UI74</accession>
<dbReference type="EMBL" id="CP133594">
    <property type="protein sequence ID" value="WMW22582.1"/>
    <property type="molecule type" value="Genomic_DNA"/>
</dbReference>
<dbReference type="RefSeq" id="WP_309308634.1">
    <property type="nucleotide sequence ID" value="NZ_CP133594.1"/>
</dbReference>
<sequence>MLNRKQDRIAVITVIAFICIFFLLVLTSGCVEDLQEETNTSGEATVFEGNKLTPISEQRNNAIQGTQYIDQDTYELYVHGLVGNPVNLSYEQILAYPSVTRFVRLDCVEGWGFDGKWTGVSLNTIFNETSINSNATTVIFYSADGYSTALELDYLVENDIMLAYELNDVTLPADRGFPLQLVAEVKYGYKWAKWITSIEVTDEPYKGYWESVGYSNNADVDGPAFER</sequence>
<feature type="domain" description="Oxidoreductase molybdopterin-binding" evidence="2">
    <location>
        <begin position="67"/>
        <end position="209"/>
    </location>
</feature>
<keyword evidence="1" id="KW-0472">Membrane</keyword>
<keyword evidence="4" id="KW-1185">Reference proteome</keyword>
<reference evidence="3" key="1">
    <citation type="submission" date="2023-08" db="EMBL/GenBank/DDBJ databases">
        <title>Methanolobus mangrovi sp. nov. and Methanolobus sediminis sp. nov, two novel methylotrophic methanogens isolated from mangrove sediments in China.</title>
        <authorList>
            <person name="Zhou J."/>
        </authorList>
    </citation>
    <scope>NUCLEOTIDE SEQUENCE</scope>
    <source>
        <strain evidence="3">FTZ2</strain>
    </source>
</reference>
<dbReference type="GeneID" id="84228839"/>
<dbReference type="CDD" id="cd00321">
    <property type="entry name" value="SO_family_Moco"/>
    <property type="match status" value="1"/>
</dbReference>
<organism evidence="3 4">
    <name type="scientific">Methanolobus mangrovi</name>
    <dbReference type="NCBI Taxonomy" id="3072977"/>
    <lineage>
        <taxon>Archaea</taxon>
        <taxon>Methanobacteriati</taxon>
        <taxon>Methanobacteriota</taxon>
        <taxon>Stenosarchaea group</taxon>
        <taxon>Methanomicrobia</taxon>
        <taxon>Methanosarcinales</taxon>
        <taxon>Methanosarcinaceae</taxon>
        <taxon>Methanolobus</taxon>
    </lineage>
</organism>
<evidence type="ECO:0000259" key="2">
    <source>
        <dbReference type="Pfam" id="PF00174"/>
    </source>
</evidence>
<dbReference type="Gene3D" id="3.90.420.10">
    <property type="entry name" value="Oxidoreductase, molybdopterin-binding domain"/>
    <property type="match status" value="1"/>
</dbReference>